<sequence>MQVTRILANVSCYPENYQPLPLPVQAPEADQKALLKAPLKAPLKLPRAATLIHWRPWLAQISETRASHAASWKLLSHARRALLNMATIEEHCEAGALDDTRWQRPVGGPGMPIWNHNIMPMNLHEELPQSREARAEASPPKMDIVFIHGLRGGAFSTWRYHGEELPYRKGGEMGGCWPVDLAGELPDVRIMSVKYKTRITDWSGYTLSIEDLGSHIITRLHAAGVGARPVVFVTHSMGGLLMKQMLQYAREDPKYAAMYQNVRGVVFYSTPHFGSWLANVPPGLSTLVRTAPGVDQMRSTNNYLETLHQEVRALHQRGQLDVLSFAEGKTTPVMEVWSQRLSLKVDIVPMESSYPGFGEYVILPHTDHVTTCKPRDKDDPAYRKTRDFARRILNELDQEAASHSSHSNDS</sequence>
<accession>A0AAE0ESP1</accession>
<keyword evidence="3" id="KW-1185">Reference proteome</keyword>
<dbReference type="PANTHER" id="PTHR48202">
    <property type="entry name" value="ALPHA/BETA-HYDROLASES SUPERFAMILY PROTEIN"/>
    <property type="match status" value="1"/>
</dbReference>
<proteinExistence type="predicted"/>
<dbReference type="Gene3D" id="3.40.50.1820">
    <property type="entry name" value="alpha/beta hydrolase"/>
    <property type="match status" value="1"/>
</dbReference>
<dbReference type="Proteomes" id="UP001190700">
    <property type="component" value="Unassembled WGS sequence"/>
</dbReference>
<evidence type="ECO:0000259" key="1">
    <source>
        <dbReference type="Pfam" id="PF12697"/>
    </source>
</evidence>
<organism evidence="2 3">
    <name type="scientific">Cymbomonas tetramitiformis</name>
    <dbReference type="NCBI Taxonomy" id="36881"/>
    <lineage>
        <taxon>Eukaryota</taxon>
        <taxon>Viridiplantae</taxon>
        <taxon>Chlorophyta</taxon>
        <taxon>Pyramimonadophyceae</taxon>
        <taxon>Pyramimonadales</taxon>
        <taxon>Pyramimonadaceae</taxon>
        <taxon>Cymbomonas</taxon>
    </lineage>
</organism>
<dbReference type="EMBL" id="LGRX02033901">
    <property type="protein sequence ID" value="KAK3239498.1"/>
    <property type="molecule type" value="Genomic_DNA"/>
</dbReference>
<feature type="domain" description="AB hydrolase-1" evidence="1">
    <location>
        <begin position="144"/>
        <end position="318"/>
    </location>
</feature>
<reference evidence="2 3" key="1">
    <citation type="journal article" date="2015" name="Genome Biol. Evol.">
        <title>Comparative Genomics of a Bacterivorous Green Alga Reveals Evolutionary Causalities and Consequences of Phago-Mixotrophic Mode of Nutrition.</title>
        <authorList>
            <person name="Burns J.A."/>
            <person name="Paasch A."/>
            <person name="Narechania A."/>
            <person name="Kim E."/>
        </authorList>
    </citation>
    <scope>NUCLEOTIDE SEQUENCE [LARGE SCALE GENOMIC DNA]</scope>
    <source>
        <strain evidence="2 3">PLY_AMNH</strain>
    </source>
</reference>
<dbReference type="SUPFAM" id="SSF53474">
    <property type="entry name" value="alpha/beta-Hydrolases"/>
    <property type="match status" value="1"/>
</dbReference>
<gene>
    <name evidence="2" type="ORF">CYMTET_50589</name>
</gene>
<dbReference type="AlphaFoldDB" id="A0AAE0ESP1"/>
<dbReference type="InterPro" id="IPR029058">
    <property type="entry name" value="AB_hydrolase_fold"/>
</dbReference>
<dbReference type="InterPro" id="IPR000073">
    <property type="entry name" value="AB_hydrolase_1"/>
</dbReference>
<protein>
    <recommendedName>
        <fullName evidence="1">AB hydrolase-1 domain-containing protein</fullName>
    </recommendedName>
</protein>
<evidence type="ECO:0000313" key="3">
    <source>
        <dbReference type="Proteomes" id="UP001190700"/>
    </source>
</evidence>
<evidence type="ECO:0000313" key="2">
    <source>
        <dbReference type="EMBL" id="KAK3239498.1"/>
    </source>
</evidence>
<name>A0AAE0ESP1_9CHLO</name>
<comment type="caution">
    <text evidence="2">The sequence shown here is derived from an EMBL/GenBank/DDBJ whole genome shotgun (WGS) entry which is preliminary data.</text>
</comment>
<dbReference type="PANTHER" id="PTHR48202:SF1">
    <property type="entry name" value="ALPHA_BETA-HYDROLASES SUPERFAMILY PROTEIN"/>
    <property type="match status" value="1"/>
</dbReference>
<dbReference type="Pfam" id="PF12697">
    <property type="entry name" value="Abhydrolase_6"/>
    <property type="match status" value="1"/>
</dbReference>